<dbReference type="Proteomes" id="UP000235392">
    <property type="component" value="Unassembled WGS sequence"/>
</dbReference>
<reference evidence="2 3" key="1">
    <citation type="submission" date="2017-11" db="EMBL/GenBank/DDBJ databases">
        <title>De novo assembly and phasing of dikaryotic genomes from two isolates of Puccinia coronata f. sp. avenae, the causal agent of oat crown rust.</title>
        <authorList>
            <person name="Miller M.E."/>
            <person name="Zhang Y."/>
            <person name="Omidvar V."/>
            <person name="Sperschneider J."/>
            <person name="Schwessinger B."/>
            <person name="Raley C."/>
            <person name="Palmer J.M."/>
            <person name="Garnica D."/>
            <person name="Upadhyaya N."/>
            <person name="Rathjen J."/>
            <person name="Taylor J.M."/>
            <person name="Park R.F."/>
            <person name="Dodds P.N."/>
            <person name="Hirsch C.D."/>
            <person name="Kianian S.F."/>
            <person name="Figueroa M."/>
        </authorList>
    </citation>
    <scope>NUCLEOTIDE SEQUENCE [LARGE SCALE GENOMIC DNA]</scope>
    <source>
        <strain evidence="2">12SD80</strain>
    </source>
</reference>
<proteinExistence type="predicted"/>
<evidence type="ECO:0000313" key="3">
    <source>
        <dbReference type="Proteomes" id="UP000235392"/>
    </source>
</evidence>
<protein>
    <submittedName>
        <fullName evidence="2">Uncharacterized protein</fullName>
    </submittedName>
</protein>
<feature type="region of interest" description="Disordered" evidence="1">
    <location>
        <begin position="161"/>
        <end position="203"/>
    </location>
</feature>
<feature type="compositionally biased region" description="Basic and acidic residues" evidence="1">
    <location>
        <begin position="181"/>
        <end position="200"/>
    </location>
</feature>
<feature type="compositionally biased region" description="Basic and acidic residues" evidence="1">
    <location>
        <begin position="225"/>
        <end position="243"/>
    </location>
</feature>
<feature type="region of interest" description="Disordered" evidence="1">
    <location>
        <begin position="220"/>
        <end position="251"/>
    </location>
</feature>
<organism evidence="2 3">
    <name type="scientific">Puccinia coronata f. sp. avenae</name>
    <dbReference type="NCBI Taxonomy" id="200324"/>
    <lineage>
        <taxon>Eukaryota</taxon>
        <taxon>Fungi</taxon>
        <taxon>Dikarya</taxon>
        <taxon>Basidiomycota</taxon>
        <taxon>Pucciniomycotina</taxon>
        <taxon>Pucciniomycetes</taxon>
        <taxon>Pucciniales</taxon>
        <taxon>Pucciniaceae</taxon>
        <taxon>Puccinia</taxon>
    </lineage>
</organism>
<comment type="caution">
    <text evidence="2">The sequence shown here is derived from an EMBL/GenBank/DDBJ whole genome shotgun (WGS) entry which is preliminary data.</text>
</comment>
<sequence length="345" mass="39743">MHYCSVSVDSIPLSSSPDLVKRGLKILPHQDISGDLKAREAAKLLENGGGSGDLRVDSDALLGETYPEKDFDCYEAKGHSQFKRKSYKLSMDSIEDSIRKYPKLDQLANSNHALLPQPHNSESCLQVKKKAFEIPLDSNKDEESSKKIQRLDLPKEFNNAVQDSEVHSQSKRKALQIYPDSNKDEDQSNKKIHRLDHPEDYSNAVQDSEAHLQRMRKYLEISPDLNKDEESNNKIHRLDKPENCKNSVQDSEVCSQSRRKASDIFSQSKKYEESINRYQQFLLRNFYTDIVEEFDDSEVKSPSLHDRKSHEIATKFIGLLLKKVRITNHSEEPLNQEHLDHFMSE</sequence>
<evidence type="ECO:0000256" key="1">
    <source>
        <dbReference type="SAM" id="MobiDB-lite"/>
    </source>
</evidence>
<evidence type="ECO:0000313" key="2">
    <source>
        <dbReference type="EMBL" id="PLW14939.1"/>
    </source>
</evidence>
<dbReference type="EMBL" id="PGCI01000810">
    <property type="protein sequence ID" value="PLW14939.1"/>
    <property type="molecule type" value="Genomic_DNA"/>
</dbReference>
<name>A0A2N5SNW7_9BASI</name>
<gene>
    <name evidence="2" type="ORF">PCASD_17377</name>
</gene>
<dbReference type="AlphaFoldDB" id="A0A2N5SNW7"/>
<accession>A0A2N5SNW7</accession>